<dbReference type="Proteomes" id="UP000606003">
    <property type="component" value="Unassembled WGS sequence"/>
</dbReference>
<gene>
    <name evidence="9" type="ORF">IC234_11590</name>
</gene>
<feature type="signal peptide" evidence="7">
    <location>
        <begin position="1"/>
        <end position="24"/>
    </location>
</feature>
<dbReference type="Gene3D" id="2.60.120.200">
    <property type="match status" value="1"/>
</dbReference>
<dbReference type="CDD" id="cd08996">
    <property type="entry name" value="GH32_FFase"/>
    <property type="match status" value="1"/>
</dbReference>
<dbReference type="EMBL" id="JACXAC010000004">
    <property type="protein sequence ID" value="MBD2722765.1"/>
    <property type="molecule type" value="Genomic_DNA"/>
</dbReference>
<dbReference type="Pfam" id="PF00251">
    <property type="entry name" value="Glyco_hydro_32N"/>
    <property type="match status" value="1"/>
</dbReference>
<name>A0ABR8JUI3_9BACT</name>
<dbReference type="SUPFAM" id="SSF75005">
    <property type="entry name" value="Arabinanase/levansucrase/invertase"/>
    <property type="match status" value="1"/>
</dbReference>
<dbReference type="PANTHER" id="PTHR43101:SF1">
    <property type="entry name" value="BETA-FRUCTOSIDASE"/>
    <property type="match status" value="1"/>
</dbReference>
<evidence type="ECO:0000256" key="5">
    <source>
        <dbReference type="ARBA" id="ARBA00023157"/>
    </source>
</evidence>
<accession>A0ABR8JUI3</accession>
<proteinExistence type="inferred from homology"/>
<evidence type="ECO:0000256" key="3">
    <source>
        <dbReference type="ARBA" id="ARBA00022729"/>
    </source>
</evidence>
<dbReference type="Pfam" id="PF08244">
    <property type="entry name" value="Glyco_hydro_32C"/>
    <property type="match status" value="1"/>
</dbReference>
<evidence type="ECO:0000256" key="6">
    <source>
        <dbReference type="ARBA" id="ARBA00023295"/>
    </source>
</evidence>
<evidence type="ECO:0000256" key="7">
    <source>
        <dbReference type="SAM" id="SignalP"/>
    </source>
</evidence>
<dbReference type="EC" id="3.2.1.26" evidence="2"/>
<keyword evidence="6" id="KW-0326">Glycosidase</keyword>
<evidence type="ECO:0000313" key="10">
    <source>
        <dbReference type="Proteomes" id="UP000606003"/>
    </source>
</evidence>
<dbReference type="InterPro" id="IPR051214">
    <property type="entry name" value="GH32_Enzymes"/>
</dbReference>
<dbReference type="SUPFAM" id="SSF49899">
    <property type="entry name" value="Concanavalin A-like lectins/glucanases"/>
    <property type="match status" value="2"/>
</dbReference>
<keyword evidence="3 7" id="KW-0732">Signal</keyword>
<dbReference type="InterPro" id="IPR023296">
    <property type="entry name" value="Glyco_hydro_beta-prop_sf"/>
</dbReference>
<dbReference type="RefSeq" id="WP_190924730.1">
    <property type="nucleotide sequence ID" value="NZ_JACXAC010000004.1"/>
</dbReference>
<keyword evidence="10" id="KW-1185">Reference proteome</keyword>
<dbReference type="Gene3D" id="2.115.10.20">
    <property type="entry name" value="Glycosyl hydrolase domain, family 43"/>
    <property type="match status" value="1"/>
</dbReference>
<dbReference type="SMART" id="SM00560">
    <property type="entry name" value="LamGL"/>
    <property type="match status" value="1"/>
</dbReference>
<dbReference type="SMART" id="SM00640">
    <property type="entry name" value="Glyco_32"/>
    <property type="match status" value="1"/>
</dbReference>
<dbReference type="InterPro" id="IPR013320">
    <property type="entry name" value="ConA-like_dom_sf"/>
</dbReference>
<evidence type="ECO:0000256" key="2">
    <source>
        <dbReference type="ARBA" id="ARBA00012758"/>
    </source>
</evidence>
<evidence type="ECO:0000256" key="1">
    <source>
        <dbReference type="ARBA" id="ARBA00009902"/>
    </source>
</evidence>
<dbReference type="InterPro" id="IPR013148">
    <property type="entry name" value="Glyco_hydro_32_N"/>
</dbReference>
<sequence length="823" mass="89537">MTAFLKLLARTTLPVLLATLGAHAQSDTLAHWSFDNVQGKRIVERVSQQAYPSPTFRPALDAVVGARGAAVRTDGYSVWFTGALPTNILSDSLTLTAWLALESYPVKPAAIWAHRDPTTGQGLALSVDEFGRLVAEVSAGSARERFVTTQLLAHNQWQQVTLTMNTQHGRLSLYRNGQLLQVFTFAPGPVGWQPTTVFLGKYPRTERVGDFDTNVLNGVLDDVALLRRPLTATQVAQAYRAPAAAPDLRIPASRFAGDYLRPRYHPSPAANWCNEAHGLVYHNGYYHLFYQRNANGPYWGNLNWGHLRSRDLLAWEELPVALWPTPNSFDQVGIWSGHVVVNNGTPTIVYTGVDGVKAGIGTATPDAPLLNWQKLPQNPLVTGAPASVPNRDFRDPYVFRDGNGWKMLVGSGLASPADAGTAFLYQSADLVSWQFVGQLFTGDPALDNSGIFWEMPVFWDFGTKRLLLVNKVPQGSNPARALYWLGDFANNQFTPDQQYTRNLDVVNALLSPAVNTDAAGNVTAIGVIPDQVPGTKAYTNGYAHVFGLPRTWTLQNGALYQAPHPNLTQLRGAATSFSNVNLTATGRNFLGTVSGWQLELRATVQPGATTQQVGFVLGKSASGNEQTRISYDYQTRQVVVDRSASSTNPNTPYDVITEFLDLPTGQPAEWRIFIDGSAVEVFINGRYAFATRMYPASANSNAVDMFVRGGNATLTSAQVWALNIPAVVSSTQPAKAAESQLDTFPNPTTGTVLLATQARRAGQLRGEVLGLDGRVHHRFALPVAAGSSTTALQLPSQLAAGLYVLRYRFDGGATQTRKIMLNR</sequence>
<dbReference type="Pfam" id="PF13385">
    <property type="entry name" value="Laminin_G_3"/>
    <property type="match status" value="1"/>
</dbReference>
<comment type="caution">
    <text evidence="9">The sequence shown here is derived from an EMBL/GenBank/DDBJ whole genome shotgun (WGS) entry which is preliminary data.</text>
</comment>
<evidence type="ECO:0000256" key="4">
    <source>
        <dbReference type="ARBA" id="ARBA00022801"/>
    </source>
</evidence>
<comment type="similarity">
    <text evidence="1">Belongs to the glycosyl hydrolase 32 family.</text>
</comment>
<keyword evidence="4" id="KW-0378">Hydrolase</keyword>
<feature type="chain" id="PRO_5046069091" description="beta-fructofuranosidase" evidence="7">
    <location>
        <begin position="25"/>
        <end position="823"/>
    </location>
</feature>
<keyword evidence="5" id="KW-1015">Disulfide bond</keyword>
<organism evidence="9 10">
    <name type="scientific">Hymenobacter armeniacus</name>
    <dbReference type="NCBI Taxonomy" id="2771358"/>
    <lineage>
        <taxon>Bacteria</taxon>
        <taxon>Pseudomonadati</taxon>
        <taxon>Bacteroidota</taxon>
        <taxon>Cytophagia</taxon>
        <taxon>Cytophagales</taxon>
        <taxon>Hymenobacteraceae</taxon>
        <taxon>Hymenobacter</taxon>
    </lineage>
</organism>
<dbReference type="InterPro" id="IPR001362">
    <property type="entry name" value="Glyco_hydro_32"/>
</dbReference>
<dbReference type="InterPro" id="IPR013189">
    <property type="entry name" value="Glyco_hydro_32_C"/>
</dbReference>
<reference evidence="9 10" key="1">
    <citation type="submission" date="2020-09" db="EMBL/GenBank/DDBJ databases">
        <authorList>
            <person name="Kim M.K."/>
        </authorList>
    </citation>
    <scope>NUCLEOTIDE SEQUENCE [LARGE SCALE GENOMIC DNA]</scope>
    <source>
        <strain evidence="9 10">BT189</strain>
    </source>
</reference>
<feature type="domain" description="LamG-like jellyroll fold" evidence="8">
    <location>
        <begin position="91"/>
        <end position="233"/>
    </location>
</feature>
<evidence type="ECO:0000259" key="8">
    <source>
        <dbReference type="SMART" id="SM00560"/>
    </source>
</evidence>
<dbReference type="Gene3D" id="2.60.120.560">
    <property type="entry name" value="Exo-inulinase, domain 1"/>
    <property type="match status" value="1"/>
</dbReference>
<protein>
    <recommendedName>
        <fullName evidence="2">beta-fructofuranosidase</fullName>
        <ecNumber evidence="2">3.2.1.26</ecNumber>
    </recommendedName>
</protein>
<dbReference type="InterPro" id="IPR006558">
    <property type="entry name" value="LamG-like"/>
</dbReference>
<dbReference type="PANTHER" id="PTHR43101">
    <property type="entry name" value="BETA-FRUCTOSIDASE"/>
    <property type="match status" value="1"/>
</dbReference>
<evidence type="ECO:0000313" key="9">
    <source>
        <dbReference type="EMBL" id="MBD2722765.1"/>
    </source>
</evidence>